<feature type="domain" description="DUF222" evidence="2">
    <location>
        <begin position="37"/>
        <end position="361"/>
    </location>
</feature>
<feature type="compositionally biased region" description="Basic and acidic residues" evidence="1">
    <location>
        <begin position="497"/>
        <end position="512"/>
    </location>
</feature>
<dbReference type="InterPro" id="IPR003615">
    <property type="entry name" value="HNH_nuc"/>
</dbReference>
<protein>
    <submittedName>
        <fullName evidence="3">HNH endonuclease</fullName>
    </submittedName>
</protein>
<comment type="caution">
    <text evidence="3">The sequence shown here is derived from an EMBL/GenBank/DDBJ whole genome shotgun (WGS) entry which is preliminary data.</text>
</comment>
<evidence type="ECO:0000313" key="4">
    <source>
        <dbReference type="Proteomes" id="UP000696413"/>
    </source>
</evidence>
<evidence type="ECO:0000256" key="1">
    <source>
        <dbReference type="SAM" id="MobiDB-lite"/>
    </source>
</evidence>
<organism evidence="3 4">
    <name type="scientific">Mycolicibacterium goodii</name>
    <name type="common">Mycobacterium goodii</name>
    <dbReference type="NCBI Taxonomy" id="134601"/>
    <lineage>
        <taxon>Bacteria</taxon>
        <taxon>Bacillati</taxon>
        <taxon>Actinomycetota</taxon>
        <taxon>Actinomycetes</taxon>
        <taxon>Mycobacteriales</taxon>
        <taxon>Mycobacteriaceae</taxon>
        <taxon>Mycolicibacterium</taxon>
    </lineage>
</organism>
<reference evidence="3 4" key="1">
    <citation type="submission" date="2021-05" db="EMBL/GenBank/DDBJ databases">
        <title>Draft Genome Sequences of Clinical Respiratory Isolates of Mycobacterium goodii Recovered in Ireland.</title>
        <authorList>
            <person name="Flanagan P.R."/>
            <person name="Mok S."/>
            <person name="Roycroft E."/>
            <person name="Rogers T.R."/>
            <person name="Fitzgibbon M."/>
        </authorList>
    </citation>
    <scope>NUCLEOTIDE SEQUENCE [LARGE SCALE GENOMIC DNA]</scope>
    <source>
        <strain evidence="3 4">14IE55</strain>
    </source>
</reference>
<proteinExistence type="predicted"/>
<dbReference type="InterPro" id="IPR003870">
    <property type="entry name" value="DUF222"/>
</dbReference>
<dbReference type="GO" id="GO:0004519">
    <property type="term" value="F:endonuclease activity"/>
    <property type="evidence" value="ECO:0007669"/>
    <property type="project" value="UniProtKB-KW"/>
</dbReference>
<keyword evidence="3" id="KW-0378">Hydrolase</keyword>
<sequence length="518" mass="55823">MKAEVDAAIAALGAAADTLLALPYGTLTEAQNLDICAALQDVRNRIPAAEHRAIAALAQQTTPAQLGARSWRDVLQARLGISGREANRRCADALDLGPRVSMTGEVLPPKREHIATAQAGGWLAPDHVAEISKFFDKCPDWVSDEQQSRVEERLVAGAAGASPETVRQAVNDAVYLLNQDGPVPPEGVVKKTRGITFGPQQPDGSFRMSGTVSAEFRAAPEPIEEELGAPGMCNPADKNPRISGTPSQERIDTDDRTVPQRLHDAMLTALRLLLTSKDLGQINGLPATILITTTLQKLEKAAGVAVTAGGTKLPIADLIRMAAQAHHYLAVYDEHTGVPLYLGRARRTATAGQRLAIWGRDRGCTRPGCTASGYRCQTHHANADYAKGGQTDADAMALACPSDNRSVAPNKWRTKINDHGQCEWIPPELLDRGQHRTNTYHHPEFLLGETLRGVTDRKRDDCANNDGDPSRTDTGGDIFRRNGNGDGHPTNGTYLDGHNDRDRSGNKQKKGDDDDEPG</sequence>
<evidence type="ECO:0000313" key="3">
    <source>
        <dbReference type="EMBL" id="MBU8822414.1"/>
    </source>
</evidence>
<dbReference type="EMBL" id="JAHBOM010000004">
    <property type="protein sequence ID" value="MBU8822414.1"/>
    <property type="molecule type" value="Genomic_DNA"/>
</dbReference>
<keyword evidence="3" id="KW-0255">Endonuclease</keyword>
<keyword evidence="4" id="KW-1185">Reference proteome</keyword>
<evidence type="ECO:0000259" key="2">
    <source>
        <dbReference type="Pfam" id="PF02720"/>
    </source>
</evidence>
<accession>A0ABS6HL55</accession>
<dbReference type="RefSeq" id="WP_214394416.1">
    <property type="nucleotide sequence ID" value="NZ_JAHBOL010000002.1"/>
</dbReference>
<gene>
    <name evidence="3" type="ORF">KL859_05925</name>
</gene>
<keyword evidence="3" id="KW-0540">Nuclease</keyword>
<feature type="region of interest" description="Disordered" evidence="1">
    <location>
        <begin position="457"/>
        <end position="518"/>
    </location>
</feature>
<dbReference type="Pfam" id="PF02720">
    <property type="entry name" value="DUF222"/>
    <property type="match status" value="1"/>
</dbReference>
<name>A0ABS6HL55_MYCGD</name>
<dbReference type="CDD" id="cd00085">
    <property type="entry name" value="HNHc"/>
    <property type="match status" value="1"/>
</dbReference>
<dbReference type="Proteomes" id="UP000696413">
    <property type="component" value="Unassembled WGS sequence"/>
</dbReference>
<feature type="region of interest" description="Disordered" evidence="1">
    <location>
        <begin position="227"/>
        <end position="252"/>
    </location>
</feature>